<organism evidence="2 3">
    <name type="scientific">Scophthalmus maximus</name>
    <name type="common">Turbot</name>
    <name type="synonym">Psetta maxima</name>
    <dbReference type="NCBI Taxonomy" id="52904"/>
    <lineage>
        <taxon>Eukaryota</taxon>
        <taxon>Metazoa</taxon>
        <taxon>Chordata</taxon>
        <taxon>Craniata</taxon>
        <taxon>Vertebrata</taxon>
        <taxon>Euteleostomi</taxon>
        <taxon>Actinopterygii</taxon>
        <taxon>Neopterygii</taxon>
        <taxon>Teleostei</taxon>
        <taxon>Neoteleostei</taxon>
        <taxon>Acanthomorphata</taxon>
        <taxon>Carangaria</taxon>
        <taxon>Pleuronectiformes</taxon>
        <taxon>Pleuronectoidei</taxon>
        <taxon>Scophthalmidae</taxon>
        <taxon>Scophthalmus</taxon>
    </lineage>
</organism>
<sequence length="76" mass="8600">MFRVSCRRRPRSRAGRSLATGARSRRDGRNAICEPELDRYRSSEAGVDIGDFNTDASDDIYMNLSMIRNTSLSDLL</sequence>
<dbReference type="EMBL" id="CP026248">
    <property type="protein sequence ID" value="AWP02256.1"/>
    <property type="molecule type" value="Genomic_DNA"/>
</dbReference>
<name>A0A2U9BET7_SCOMX</name>
<evidence type="ECO:0000256" key="1">
    <source>
        <dbReference type="SAM" id="MobiDB-lite"/>
    </source>
</evidence>
<feature type="compositionally biased region" description="Basic residues" evidence="1">
    <location>
        <begin position="1"/>
        <end position="14"/>
    </location>
</feature>
<feature type="region of interest" description="Disordered" evidence="1">
    <location>
        <begin position="1"/>
        <end position="27"/>
    </location>
</feature>
<proteinExistence type="predicted"/>
<keyword evidence="3" id="KW-1185">Reference proteome</keyword>
<reference evidence="2 3" key="1">
    <citation type="submission" date="2017-12" db="EMBL/GenBank/DDBJ databases">
        <title>Integrating genomic resources of turbot (Scophthalmus maximus) in depth evaluation of genetic and physical mapping variation across individuals.</title>
        <authorList>
            <person name="Martinez P."/>
        </authorList>
    </citation>
    <scope>NUCLEOTIDE SEQUENCE [LARGE SCALE GENOMIC DNA]</scope>
</reference>
<gene>
    <name evidence="2" type="ORF">SMAX5B_008059</name>
</gene>
<evidence type="ECO:0000313" key="2">
    <source>
        <dbReference type="EMBL" id="AWP02256.1"/>
    </source>
</evidence>
<dbReference type="AlphaFoldDB" id="A0A2U9BET7"/>
<dbReference type="Proteomes" id="UP000246464">
    <property type="component" value="Chromosome 6"/>
</dbReference>
<protein>
    <submittedName>
        <fullName evidence="2">Uncharacterized protein</fullName>
    </submittedName>
</protein>
<evidence type="ECO:0000313" key="3">
    <source>
        <dbReference type="Proteomes" id="UP000246464"/>
    </source>
</evidence>
<accession>A0A2U9BET7</accession>